<evidence type="ECO:0000313" key="1">
    <source>
        <dbReference type="EMBL" id="MQY10338.1"/>
    </source>
</evidence>
<evidence type="ECO:0000313" key="2">
    <source>
        <dbReference type="Proteomes" id="UP000466345"/>
    </source>
</evidence>
<protein>
    <submittedName>
        <fullName evidence="1">Uncharacterized protein</fullName>
    </submittedName>
</protein>
<sequence length="208" mass="21179">MSARARAATAAVDQLPADPGLLVLEYELERVALGEADDDALEAWTVTVVHPGSDEDDEDAGGIGRLELVRLCQGGGHSPARAADDFGDAAARIAAVVFDAASGRYSAAFRSAVSSADGDLLLVGGVELDPLWKGAGLEAVLAAEAIAVLGRGCCAVAVTDDGVGDWTALGFTAFRKGVSLLDLARAGAAELRAAGRRRLAELSAAYEG</sequence>
<gene>
    <name evidence="1" type="ORF">SRB5_04450</name>
</gene>
<reference evidence="1 2" key="1">
    <citation type="submission" date="2019-10" db="EMBL/GenBank/DDBJ databases">
        <title>Streptomyces smaragdinus sp. nov. and Streptomyces fabii sp. nov., isolated from the gut of fungus growing-termite Macrotermes natalensis.</title>
        <authorList>
            <person name="Schwitalla J."/>
            <person name="Benndorf R."/>
            <person name="Martin K."/>
            <person name="De Beer W."/>
            <person name="Kaster A.-K."/>
            <person name="Vollmers J."/>
            <person name="Poulsen M."/>
            <person name="Beemelmanns C."/>
        </authorList>
    </citation>
    <scope>NUCLEOTIDE SEQUENCE [LARGE SCALE GENOMIC DNA]</scope>
    <source>
        <strain evidence="1 2">RB5</strain>
    </source>
</reference>
<dbReference type="AlphaFoldDB" id="A0A7K0CA95"/>
<comment type="caution">
    <text evidence="1">The sequence shown here is derived from an EMBL/GenBank/DDBJ whole genome shotgun (WGS) entry which is preliminary data.</text>
</comment>
<dbReference type="Proteomes" id="UP000466345">
    <property type="component" value="Unassembled WGS sequence"/>
</dbReference>
<proteinExistence type="predicted"/>
<accession>A0A7K0CA95</accession>
<dbReference type="EMBL" id="WEGJ01000001">
    <property type="protein sequence ID" value="MQY10338.1"/>
    <property type="molecule type" value="Genomic_DNA"/>
</dbReference>
<organism evidence="1 2">
    <name type="scientific">Streptomyces smaragdinus</name>
    <dbReference type="NCBI Taxonomy" id="2585196"/>
    <lineage>
        <taxon>Bacteria</taxon>
        <taxon>Bacillati</taxon>
        <taxon>Actinomycetota</taxon>
        <taxon>Actinomycetes</taxon>
        <taxon>Kitasatosporales</taxon>
        <taxon>Streptomycetaceae</taxon>
        <taxon>Streptomyces</taxon>
    </lineage>
</organism>
<dbReference type="RefSeq" id="WP_153449646.1">
    <property type="nucleotide sequence ID" value="NZ_WEGJ01000001.1"/>
</dbReference>
<keyword evidence="2" id="KW-1185">Reference proteome</keyword>
<name>A0A7K0CA95_9ACTN</name>